<protein>
    <submittedName>
        <fullName evidence="5">Leucine-rich repeat-containing protein 9-like</fullName>
    </submittedName>
</protein>
<dbReference type="InterPro" id="IPR050836">
    <property type="entry name" value="SDS22/Internalin_LRR"/>
</dbReference>
<feature type="compositionally biased region" description="Polar residues" evidence="3">
    <location>
        <begin position="1362"/>
        <end position="1377"/>
    </location>
</feature>
<gene>
    <name evidence="5" type="primary">LOC110981534</name>
</gene>
<keyword evidence="4" id="KW-1185">Reference proteome</keyword>
<dbReference type="InterPro" id="IPR003591">
    <property type="entry name" value="Leu-rich_rpt_typical-subtyp"/>
</dbReference>
<name>A0A8B7YQW6_ACAPL</name>
<proteinExistence type="predicted"/>
<keyword evidence="1" id="KW-0433">Leucine-rich repeat</keyword>
<evidence type="ECO:0000313" key="4">
    <source>
        <dbReference type="Proteomes" id="UP000694845"/>
    </source>
</evidence>
<dbReference type="InterPro" id="IPR032675">
    <property type="entry name" value="LRR_dom_sf"/>
</dbReference>
<evidence type="ECO:0000256" key="2">
    <source>
        <dbReference type="ARBA" id="ARBA00022737"/>
    </source>
</evidence>
<dbReference type="PROSITE" id="PS51450">
    <property type="entry name" value="LRR"/>
    <property type="match status" value="16"/>
</dbReference>
<dbReference type="Gene3D" id="3.80.10.10">
    <property type="entry name" value="Ribonuclease Inhibitor"/>
    <property type="match status" value="7"/>
</dbReference>
<dbReference type="Proteomes" id="UP000694845">
    <property type="component" value="Unplaced"/>
</dbReference>
<dbReference type="KEGG" id="aplc:110981534"/>
<keyword evidence="2" id="KW-0677">Repeat</keyword>
<feature type="compositionally biased region" description="Polar residues" evidence="3">
    <location>
        <begin position="1435"/>
        <end position="1448"/>
    </location>
</feature>
<dbReference type="OrthoDB" id="1517790at2759"/>
<organism evidence="4 5">
    <name type="scientific">Acanthaster planci</name>
    <name type="common">Crown-of-thorns starfish</name>
    <dbReference type="NCBI Taxonomy" id="133434"/>
    <lineage>
        <taxon>Eukaryota</taxon>
        <taxon>Metazoa</taxon>
        <taxon>Echinodermata</taxon>
        <taxon>Eleutherozoa</taxon>
        <taxon>Asterozoa</taxon>
        <taxon>Asteroidea</taxon>
        <taxon>Valvatacea</taxon>
        <taxon>Valvatida</taxon>
        <taxon>Acanthasteridae</taxon>
        <taxon>Acanthaster</taxon>
    </lineage>
</organism>
<feature type="region of interest" description="Disordered" evidence="3">
    <location>
        <begin position="1404"/>
        <end position="1448"/>
    </location>
</feature>
<dbReference type="SMART" id="SM00364">
    <property type="entry name" value="LRR_BAC"/>
    <property type="match status" value="6"/>
</dbReference>
<feature type="region of interest" description="Disordered" evidence="3">
    <location>
        <begin position="1473"/>
        <end position="1496"/>
    </location>
</feature>
<dbReference type="PANTHER" id="PTHR46652">
    <property type="entry name" value="LEUCINE-RICH REPEAT AND IQ DOMAIN-CONTAINING PROTEIN 1-RELATED"/>
    <property type="match status" value="1"/>
</dbReference>
<dbReference type="PANTHER" id="PTHR46652:SF3">
    <property type="entry name" value="LEUCINE-RICH REPEAT-CONTAINING PROTEIN 9"/>
    <property type="match status" value="1"/>
</dbReference>
<dbReference type="GeneID" id="110981534"/>
<sequence>MAVMHWHLAHMTQLVHTMEKRDKCYANGVKLSKLSQGGDDTVTSLEMFFSGYQSITGMKFFPNLTMLILMGQEIAKIEGLSTCNHLKELWICECKVKVIEGLTACRKLVILHLYSNCISRITNIGHLKDLEVLDLAENIIANIEGTGALVQLRSLNLAANRIEKIGHSLDVNSNLEVLNLSGNNISSFRELTHLIRLPKLKHLGLKDPLYAPNPVCFLCNYSTHVLFHLPFLERLDSYDVSSKSLREMAEATVVKKKMYYNMRIKTLQRIQADMIHRITREKRHLTHGTKDRLRTLSFKIKEIQRYITEAGSSTVTVRGTNWEFEEEEQVGSGTESETQDMMQTTASIVSRLQSKLQALEDRKLTCTQILQEMDTYCNEAVLHVKHSTRISCKRLVAELESGGNVRFEEGHSANAWFSSCHDLILSRFCAADFKVHNIVGIKIHTITRVHNRMLQYRFDNKLSASVEEEESLTVSRAPTLKRLQEYLFFVWDPDLPGGEDEPMKILEEGPLDGETYRQLGLDGAIPLSNSLSLCDKPRIESAINKAVKGPCLDPCPFRFGQLVVCKVYLGRSLPALDVKMKITKQLYPNADSVFRPKNFSLEENQPQCECFARQCEWFIFDHELVLPEYVIDFEYMTKEKPPSPFIDVSNAKAEEQKLNDQSIDTDVLNLDPVIQLKPRLVSLTEDILLQISGARSLTSITVLNLHGNGLTKLKYVSLLTSLQKLIVSFNELSKLEDLAHMPQLELIDASFNKLYTLDGFRGMSKLKCLDISWNELTNMKDDLSILRKHATGLTCLDLRYNKWQKPDGVRLRTIGRLKSLSMLDGQAVTESEATAALRMAAGSRVSQVSLLAHTRTDTIRPRSLSLASCAQLLTQISRQKPDRLSENDGNWYSKVTTLNLDGQHISKLSNLERLVNLRWASFSDNDLTKIEGLDECIQLEELALEDNCIYKLEGISKLTKLHTLNLSFNNICTLEGAGFDRLTQLQCLTISNNRIGSLNGLAHVMSLLELYIGNNLIQNIREIFSLKHLPNFVILDLFGNPVASAENYRLFVVYHLRTLKALDGTAVESSEGGTAKDKFGGRLTQDFVAEKLGHSNFHEVRELDFPQCAFRQIDLGTGEHFINLRSVNLEHNSLQSFSGLVYLLNLRVLCLNHNHIECILPRPKACVSKGFSRGLKDDLTDVYSPGNFTPILENLEVLHLGYNGITDLVKLQISRLPSLKALFLQGNEISKVEGLDSLQDLREIVLDRNRVKELTEYSFMNQWNLVELHMEENRLRNLSHLQYLENLQRLYLGSNRIQDVCDLEKLEALPNLIELSVISNPVSRRLMHRPMLVFRQPNLLCIDGIPVSSEERTKAEMYFLEQQPSTSGTSTQETSLPGISPYKNQAAPVKITNVQLQGASMDRFNWGQPTQHSTVEEQMGYPQDSLRAPNRRQRSVPSDTTMSPTTSGVRAVLSSHIQGHSRTQYQPQHQVPYVPHQGHYQGGASRDDGGGKGLLK</sequence>
<dbReference type="SUPFAM" id="SSF52058">
    <property type="entry name" value="L domain-like"/>
    <property type="match status" value="2"/>
</dbReference>
<dbReference type="SMART" id="SM00365">
    <property type="entry name" value="LRR_SD22"/>
    <property type="match status" value="18"/>
</dbReference>
<dbReference type="OMA" id="HTAGNVR"/>
<reference evidence="5" key="1">
    <citation type="submission" date="2025-08" db="UniProtKB">
        <authorList>
            <consortium name="RefSeq"/>
        </authorList>
    </citation>
    <scope>IDENTIFICATION</scope>
</reference>
<evidence type="ECO:0000256" key="3">
    <source>
        <dbReference type="SAM" id="MobiDB-lite"/>
    </source>
</evidence>
<dbReference type="SUPFAM" id="SSF52075">
    <property type="entry name" value="Outer arm dynein light chain 1"/>
    <property type="match status" value="2"/>
</dbReference>
<dbReference type="CTD" id="341883"/>
<feature type="region of interest" description="Disordered" evidence="3">
    <location>
        <begin position="1360"/>
        <end position="1383"/>
    </location>
</feature>
<dbReference type="Pfam" id="PF14580">
    <property type="entry name" value="LRR_9"/>
    <property type="match status" value="3"/>
</dbReference>
<evidence type="ECO:0000313" key="5">
    <source>
        <dbReference type="RefSeq" id="XP_022094850.1"/>
    </source>
</evidence>
<dbReference type="InterPro" id="IPR001611">
    <property type="entry name" value="Leu-rich_rpt"/>
</dbReference>
<dbReference type="SMART" id="SM00369">
    <property type="entry name" value="LRR_TYP"/>
    <property type="match status" value="14"/>
</dbReference>
<dbReference type="RefSeq" id="XP_022094850.1">
    <property type="nucleotide sequence ID" value="XM_022239158.1"/>
</dbReference>
<accession>A0A8B7YQW6</accession>
<evidence type="ECO:0000256" key="1">
    <source>
        <dbReference type="ARBA" id="ARBA00022614"/>
    </source>
</evidence>